<proteinExistence type="predicted"/>
<name>A0A0F3QCB2_RICBE</name>
<dbReference type="PATRIC" id="fig|1359193.3.peg.873"/>
<evidence type="ECO:0000313" key="2">
    <source>
        <dbReference type="Proteomes" id="UP000033661"/>
    </source>
</evidence>
<gene>
    <name evidence="1" type="ORF">RBEAN4_0903</name>
</gene>
<keyword evidence="2" id="KW-1185">Reference proteome</keyword>
<comment type="caution">
    <text evidence="1">The sequence shown here is derived from an EMBL/GenBank/DDBJ whole genome shotgun (WGS) entry which is preliminary data.</text>
</comment>
<evidence type="ECO:0000313" key="1">
    <source>
        <dbReference type="EMBL" id="KJV89912.1"/>
    </source>
</evidence>
<dbReference type="AlphaFoldDB" id="A0A0F3QCB2"/>
<accession>A0A0F3QCB2</accession>
<reference evidence="1 2" key="1">
    <citation type="submission" date="2015-02" db="EMBL/GenBank/DDBJ databases">
        <title>Genome Sequencing of Rickettsiales.</title>
        <authorList>
            <person name="Daugherty S.C."/>
            <person name="Su Q."/>
            <person name="Abolude K."/>
            <person name="Beier-Sexton M."/>
            <person name="Carlyon J.A."/>
            <person name="Carter R."/>
            <person name="Day N.P."/>
            <person name="Dumler S.J."/>
            <person name="Dyachenko V."/>
            <person name="Godinez A."/>
            <person name="Kurtti T.J."/>
            <person name="Lichay M."/>
            <person name="Mullins K.E."/>
            <person name="Ott S."/>
            <person name="Pappas-Brown V."/>
            <person name="Paris D.H."/>
            <person name="Patel P."/>
            <person name="Richards A.L."/>
            <person name="Sadzewicz L."/>
            <person name="Sears K."/>
            <person name="Seidman D."/>
            <person name="Sengamalay N."/>
            <person name="Stenos J."/>
            <person name="Tallon L.J."/>
            <person name="Vincent G."/>
            <person name="Fraser C.M."/>
            <person name="Munderloh U."/>
            <person name="Dunning-Hotopp J.C."/>
        </authorList>
    </citation>
    <scope>NUCLEOTIDE SEQUENCE [LARGE SCALE GENOMIC DNA]</scope>
    <source>
        <strain evidence="1 2">RML An4</strain>
    </source>
</reference>
<dbReference type="EMBL" id="LAOI01000001">
    <property type="protein sequence ID" value="KJV89912.1"/>
    <property type="molecule type" value="Genomic_DNA"/>
</dbReference>
<sequence length="56" mass="6330">MDHFPLSSRNGIVAWFRCHSVDRRNPVIKKLKYVKPLALKAQFISLFSGSRGQATG</sequence>
<protein>
    <submittedName>
        <fullName evidence="1">Uncharacterized protein</fullName>
    </submittedName>
</protein>
<dbReference type="Proteomes" id="UP000033661">
    <property type="component" value="Unassembled WGS sequence"/>
</dbReference>
<organism evidence="1 2">
    <name type="scientific">Rickettsia bellii str. RML An4</name>
    <dbReference type="NCBI Taxonomy" id="1359193"/>
    <lineage>
        <taxon>Bacteria</taxon>
        <taxon>Pseudomonadati</taxon>
        <taxon>Pseudomonadota</taxon>
        <taxon>Alphaproteobacteria</taxon>
        <taxon>Rickettsiales</taxon>
        <taxon>Rickettsiaceae</taxon>
        <taxon>Rickettsieae</taxon>
        <taxon>Rickettsia</taxon>
        <taxon>belli group</taxon>
    </lineage>
</organism>